<dbReference type="SUPFAM" id="SSF49313">
    <property type="entry name" value="Cadherin-like"/>
    <property type="match status" value="5"/>
</dbReference>
<comment type="subcellular location">
    <subcellularLocation>
        <location evidence="1">Membrane</location>
    </subcellularLocation>
</comment>
<keyword evidence="3" id="KW-0677">Repeat</keyword>
<dbReference type="PANTHER" id="PTHR24025">
    <property type="entry name" value="DESMOGLEIN FAMILY MEMBER"/>
    <property type="match status" value="1"/>
</dbReference>
<dbReference type="AlphaFoldDB" id="A0AA97KTT5"/>
<name>A0AA97KTT5_EUBMA</name>
<dbReference type="PROSITE" id="PS50268">
    <property type="entry name" value="CADHERIN_2"/>
    <property type="match status" value="4"/>
</dbReference>
<feature type="domain" description="Cadherin" evidence="11">
    <location>
        <begin position="556"/>
        <end position="661"/>
    </location>
</feature>
<dbReference type="GO" id="GO:0005911">
    <property type="term" value="C:cell-cell junction"/>
    <property type="evidence" value="ECO:0007669"/>
    <property type="project" value="TreeGrafter"/>
</dbReference>
<accession>A0AA97KTT5</accession>
<dbReference type="RefSeq" id="XP_054831305.1">
    <property type="nucleotide sequence ID" value="XM_054975330.1"/>
</dbReference>
<sequence length="786" mass="87722">MGFGWQFHLSLLLAICTKGVIIIAVEFMDLPRTVEVEESMTTGVVASFTVNCTAPSSTGFNVSLESINPTVTFFNSPNALGNGTFQVTLRPGTALNAREVNQYTLVFKAECPGESSVTSQVYIHVKAEDILECDNTFLNTVARPLLVPENVPPEAVIYTVELKRRGSGNLTFAFENDSVPFTINSVGEVRVPATGFTRAQAGKLFQTYIVVRGNDGRSCRSFLVVQVQPVYHNTVNFTESSKAVSVLENQGPFQTVTRVHAYGGEGHVLYQIVSPGTDYFTIDSVTGEIKNTYNLDLDRNPGLAHTLLEVRAYNMLHPTDSATIIINITVQRWNLQGLVCHPAIYVTEIPETSPIGMSLTPVSCVHKDGDNISLQYQMENSQIPPYSFSMENNMLRVNTTLDCDSAAMASFKFQYQATILVTDSGSPQQTTKIPVLVTVSRVNEYMPECSPRFSSSIPENAAFGSFVANFSGTDRDYPFNNIEYSILQRGDAFYISRRTGNLYVLGPLDYEEQTTYHLTISLKDLDNDANSLLPKINFCNITINVLNVNDEAPVCTPAFQQHTIYSTLASNTNILTLQCHDNEEGSQLAYTIVGGNTNERFYMQGSTLFHKIFSYNRDGIFDPLIYELLVEVTDSRSTPRFSTTATVIVYVIPWTTTVPTTTMTTVTKMVSKMPIILHRTEEYWAPDPWFVVVLTFTGILLLLALSLLFWQFCWRKAPREISQPLLQSRGKKSERNYVVTEEPSKDKGKDYNEVLSLQHHFDGCAQDPVTGQYYLYDSSSGARRWV</sequence>
<organism evidence="12 13">
    <name type="scientific">Eublepharis macularius</name>
    <name type="common">Leopard gecko</name>
    <name type="synonym">Cyrtodactylus macularius</name>
    <dbReference type="NCBI Taxonomy" id="481883"/>
    <lineage>
        <taxon>Eukaryota</taxon>
        <taxon>Metazoa</taxon>
        <taxon>Chordata</taxon>
        <taxon>Craniata</taxon>
        <taxon>Vertebrata</taxon>
        <taxon>Euteleostomi</taxon>
        <taxon>Lepidosauria</taxon>
        <taxon>Squamata</taxon>
        <taxon>Bifurcata</taxon>
        <taxon>Gekkota</taxon>
        <taxon>Eublepharidae</taxon>
        <taxon>Eublepharinae</taxon>
        <taxon>Eublepharis</taxon>
    </lineage>
</organism>
<dbReference type="SMART" id="SM00112">
    <property type="entry name" value="CA"/>
    <property type="match status" value="3"/>
</dbReference>
<gene>
    <name evidence="13" type="primary">CDHR4</name>
</gene>
<feature type="signal peptide" evidence="10">
    <location>
        <begin position="1"/>
        <end position="19"/>
    </location>
</feature>
<dbReference type="CTD" id="389118"/>
<dbReference type="CDD" id="cd11304">
    <property type="entry name" value="Cadherin_repeat"/>
    <property type="match status" value="3"/>
</dbReference>
<evidence type="ECO:0000256" key="5">
    <source>
        <dbReference type="ARBA" id="ARBA00022889"/>
    </source>
</evidence>
<dbReference type="PANTHER" id="PTHR24025:SF23">
    <property type="entry name" value="NEURAL-CADHERIN"/>
    <property type="match status" value="1"/>
</dbReference>
<reference evidence="13" key="1">
    <citation type="submission" date="2025-08" db="UniProtKB">
        <authorList>
            <consortium name="RefSeq"/>
        </authorList>
    </citation>
    <scope>IDENTIFICATION</scope>
    <source>
        <tissue evidence="13">Blood</tissue>
    </source>
</reference>
<keyword evidence="10" id="KW-0732">Signal</keyword>
<feature type="domain" description="Cadherin" evidence="11">
    <location>
        <begin position="449"/>
        <end position="559"/>
    </location>
</feature>
<keyword evidence="12" id="KW-1185">Reference proteome</keyword>
<dbReference type="Proteomes" id="UP001190640">
    <property type="component" value="Chromosome 4"/>
</dbReference>
<keyword evidence="6 9" id="KW-1133">Transmembrane helix</keyword>
<keyword evidence="5" id="KW-0130">Cell adhesion</keyword>
<dbReference type="Gene3D" id="2.60.40.60">
    <property type="entry name" value="Cadherins"/>
    <property type="match status" value="4"/>
</dbReference>
<proteinExistence type="predicted"/>
<evidence type="ECO:0000256" key="4">
    <source>
        <dbReference type="ARBA" id="ARBA00022837"/>
    </source>
</evidence>
<evidence type="ECO:0000256" key="1">
    <source>
        <dbReference type="ARBA" id="ARBA00004370"/>
    </source>
</evidence>
<evidence type="ECO:0000313" key="13">
    <source>
        <dbReference type="RefSeq" id="XP_054831305.1"/>
    </source>
</evidence>
<dbReference type="GO" id="GO:0005509">
    <property type="term" value="F:calcium ion binding"/>
    <property type="evidence" value="ECO:0007669"/>
    <property type="project" value="UniProtKB-UniRule"/>
</dbReference>
<evidence type="ECO:0000256" key="8">
    <source>
        <dbReference type="PROSITE-ProRule" id="PRU00043"/>
    </source>
</evidence>
<dbReference type="GO" id="GO:0016020">
    <property type="term" value="C:membrane"/>
    <property type="evidence" value="ECO:0007669"/>
    <property type="project" value="UniProtKB-SubCell"/>
</dbReference>
<dbReference type="InterPro" id="IPR050971">
    <property type="entry name" value="Cadherin-domain_protein"/>
</dbReference>
<keyword evidence="7 9" id="KW-0472">Membrane</keyword>
<dbReference type="GO" id="GO:0007156">
    <property type="term" value="P:homophilic cell adhesion via plasma membrane adhesion molecules"/>
    <property type="evidence" value="ECO:0007669"/>
    <property type="project" value="InterPro"/>
</dbReference>
<dbReference type="InterPro" id="IPR002126">
    <property type="entry name" value="Cadherin-like_dom"/>
</dbReference>
<dbReference type="FunFam" id="2.60.40.60:FF:000300">
    <property type="entry name" value="Cadherin related family member 4"/>
    <property type="match status" value="1"/>
</dbReference>
<evidence type="ECO:0000256" key="7">
    <source>
        <dbReference type="ARBA" id="ARBA00023136"/>
    </source>
</evidence>
<evidence type="ECO:0000313" key="12">
    <source>
        <dbReference type="Proteomes" id="UP001190640"/>
    </source>
</evidence>
<dbReference type="PRINTS" id="PR00205">
    <property type="entry name" value="CADHERIN"/>
</dbReference>
<keyword evidence="4 8" id="KW-0106">Calcium</keyword>
<protein>
    <submittedName>
        <fullName evidence="13">Cadherin-related family member 4 isoform X1</fullName>
    </submittedName>
</protein>
<dbReference type="GeneID" id="129326981"/>
<feature type="transmembrane region" description="Helical" evidence="9">
    <location>
        <begin position="689"/>
        <end position="710"/>
    </location>
</feature>
<evidence type="ECO:0000256" key="2">
    <source>
        <dbReference type="ARBA" id="ARBA00022692"/>
    </source>
</evidence>
<evidence type="ECO:0000256" key="10">
    <source>
        <dbReference type="SAM" id="SignalP"/>
    </source>
</evidence>
<feature type="domain" description="Cadherin" evidence="11">
    <location>
        <begin position="238"/>
        <end position="344"/>
    </location>
</feature>
<evidence type="ECO:0000256" key="6">
    <source>
        <dbReference type="ARBA" id="ARBA00022989"/>
    </source>
</evidence>
<evidence type="ECO:0000256" key="3">
    <source>
        <dbReference type="ARBA" id="ARBA00022737"/>
    </source>
</evidence>
<dbReference type="KEGG" id="emc:129326981"/>
<keyword evidence="2 9" id="KW-0812">Transmembrane</keyword>
<evidence type="ECO:0000256" key="9">
    <source>
        <dbReference type="SAM" id="Phobius"/>
    </source>
</evidence>
<dbReference type="FunFam" id="2.60.40.60:FF:000268">
    <property type="entry name" value="Cadherin related family member 4"/>
    <property type="match status" value="1"/>
</dbReference>
<feature type="chain" id="PRO_5041736296" evidence="10">
    <location>
        <begin position="20"/>
        <end position="786"/>
    </location>
</feature>
<dbReference type="InterPro" id="IPR015919">
    <property type="entry name" value="Cadherin-like_sf"/>
</dbReference>
<feature type="domain" description="Cadherin" evidence="11">
    <location>
        <begin position="341"/>
        <end position="453"/>
    </location>
</feature>
<evidence type="ECO:0000259" key="11">
    <source>
        <dbReference type="PROSITE" id="PS50268"/>
    </source>
</evidence>
<dbReference type="Pfam" id="PF00028">
    <property type="entry name" value="Cadherin"/>
    <property type="match status" value="2"/>
</dbReference>